<proteinExistence type="predicted"/>
<feature type="compositionally biased region" description="Basic and acidic residues" evidence="1">
    <location>
        <begin position="297"/>
        <end position="325"/>
    </location>
</feature>
<organism evidence="2 3">
    <name type="scientific">Cardiocondyla obscurior</name>
    <dbReference type="NCBI Taxonomy" id="286306"/>
    <lineage>
        <taxon>Eukaryota</taxon>
        <taxon>Metazoa</taxon>
        <taxon>Ecdysozoa</taxon>
        <taxon>Arthropoda</taxon>
        <taxon>Hexapoda</taxon>
        <taxon>Insecta</taxon>
        <taxon>Pterygota</taxon>
        <taxon>Neoptera</taxon>
        <taxon>Endopterygota</taxon>
        <taxon>Hymenoptera</taxon>
        <taxon>Apocrita</taxon>
        <taxon>Aculeata</taxon>
        <taxon>Formicoidea</taxon>
        <taxon>Formicidae</taxon>
        <taxon>Myrmicinae</taxon>
        <taxon>Cardiocondyla</taxon>
    </lineage>
</organism>
<evidence type="ECO:0000313" key="3">
    <source>
        <dbReference type="Proteomes" id="UP001430953"/>
    </source>
</evidence>
<name>A0AAW2GLQ0_9HYME</name>
<keyword evidence="3" id="KW-1185">Reference proteome</keyword>
<protein>
    <submittedName>
        <fullName evidence="2">Uncharacterized protein</fullName>
    </submittedName>
</protein>
<evidence type="ECO:0000256" key="1">
    <source>
        <dbReference type="SAM" id="MobiDB-lite"/>
    </source>
</evidence>
<comment type="caution">
    <text evidence="2">The sequence shown here is derived from an EMBL/GenBank/DDBJ whole genome shotgun (WGS) entry which is preliminary data.</text>
</comment>
<sequence length="373" mass="43262">MSRNSYSRNQRWPQYQITTKDKLWNTEGAVKTKSISLEGVIRKFKQITFQCNCRINGNYDTEKIISKQVFVSPFRPVKVRVGSNFRRFFSQRACVSREALAPVAALASLVWCPSRYSGCKRPLEEKCIFGTLLLMSTSSCSVLVIAAFFEIEDSSSTSDECSFGELCSELFVISGRRSETDTCVPNSVQLCSCALFGFGQRRLIEDIFFNINNNYLLLYTIKKQNSGRQIRKSHIILQNSQWLLRKKLICLAQEQQGSCGRVSRRMTGESNKRARLEAVPVQKIKPYPFDSRVGRHVSETRRQLERGDATRREEERTATRERHEATQYACEAMRQRIRLRRRVRKRERRCARDTRRHNTRARRCDNASDYDGA</sequence>
<feature type="compositionally biased region" description="Basic residues" evidence="1">
    <location>
        <begin position="344"/>
        <end position="361"/>
    </location>
</feature>
<feature type="region of interest" description="Disordered" evidence="1">
    <location>
        <begin position="344"/>
        <end position="373"/>
    </location>
</feature>
<dbReference type="AlphaFoldDB" id="A0AAW2GLQ0"/>
<reference evidence="2 3" key="1">
    <citation type="submission" date="2023-03" db="EMBL/GenBank/DDBJ databases">
        <title>High recombination rates correlate with genetic variation in Cardiocondyla obscurior ants.</title>
        <authorList>
            <person name="Errbii M."/>
        </authorList>
    </citation>
    <scope>NUCLEOTIDE SEQUENCE [LARGE SCALE GENOMIC DNA]</scope>
    <source>
        <strain evidence="2">Alpha-2009</strain>
        <tissue evidence="2">Whole body</tissue>
    </source>
</reference>
<dbReference type="EMBL" id="JADYXP020000003">
    <property type="protein sequence ID" value="KAL0128478.1"/>
    <property type="molecule type" value="Genomic_DNA"/>
</dbReference>
<gene>
    <name evidence="2" type="ORF">PUN28_003647</name>
</gene>
<accession>A0AAW2GLQ0</accession>
<dbReference type="Proteomes" id="UP001430953">
    <property type="component" value="Unassembled WGS sequence"/>
</dbReference>
<evidence type="ECO:0000313" key="2">
    <source>
        <dbReference type="EMBL" id="KAL0128478.1"/>
    </source>
</evidence>
<feature type="region of interest" description="Disordered" evidence="1">
    <location>
        <begin position="297"/>
        <end position="326"/>
    </location>
</feature>